<dbReference type="Proteomes" id="UP000198629">
    <property type="component" value="Unassembled WGS sequence"/>
</dbReference>
<accession>A0A1G9DTR3</accession>
<organism evidence="1 2">
    <name type="scientific">Methylophilus rhizosphaerae</name>
    <dbReference type="NCBI Taxonomy" id="492660"/>
    <lineage>
        <taxon>Bacteria</taxon>
        <taxon>Pseudomonadati</taxon>
        <taxon>Pseudomonadota</taxon>
        <taxon>Betaproteobacteria</taxon>
        <taxon>Nitrosomonadales</taxon>
        <taxon>Methylophilaceae</taxon>
        <taxon>Methylophilus</taxon>
    </lineage>
</organism>
<dbReference type="InterPro" id="IPR018655">
    <property type="entry name" value="DUF2086"/>
</dbReference>
<reference evidence="2" key="1">
    <citation type="submission" date="2016-10" db="EMBL/GenBank/DDBJ databases">
        <authorList>
            <person name="Varghese N."/>
            <person name="Submissions S."/>
        </authorList>
    </citation>
    <scope>NUCLEOTIDE SEQUENCE [LARGE SCALE GENOMIC DNA]</scope>
    <source>
        <strain evidence="2">CBMB127</strain>
    </source>
</reference>
<protein>
    <recommendedName>
        <fullName evidence="3">Fe2OG dioxygenase domain-containing protein</fullName>
    </recommendedName>
</protein>
<dbReference type="Gene3D" id="2.60.120.620">
    <property type="entry name" value="q2cbj1_9rhob like domain"/>
    <property type="match status" value="1"/>
</dbReference>
<evidence type="ECO:0008006" key="3">
    <source>
        <dbReference type="Google" id="ProtNLM"/>
    </source>
</evidence>
<dbReference type="STRING" id="492660.SAMN05192566_1974"/>
<evidence type="ECO:0000313" key="1">
    <source>
        <dbReference type="EMBL" id="SDK67271.1"/>
    </source>
</evidence>
<keyword evidence="2" id="KW-1185">Reference proteome</keyword>
<dbReference type="OrthoDB" id="9781972at2"/>
<name>A0A1G9DTR3_9PROT</name>
<gene>
    <name evidence="1" type="ORF">SAMN05192566_1974</name>
</gene>
<evidence type="ECO:0000313" key="2">
    <source>
        <dbReference type="Proteomes" id="UP000198629"/>
    </source>
</evidence>
<dbReference type="Pfam" id="PF09859">
    <property type="entry name" value="Oxygenase-NA"/>
    <property type="match status" value="1"/>
</dbReference>
<dbReference type="EMBL" id="FNFX01000004">
    <property type="protein sequence ID" value="SDK67271.1"/>
    <property type="molecule type" value="Genomic_DNA"/>
</dbReference>
<sequence length="250" mass="28405">MKTTQVNSIDNNLYAEDFNMPPLDEWSSIEDQLNGRGFCVIKSLMTSDACQNLISKYSDNEKFRKRVVMERHGFGSGEYKYFGSPLTTGIVHLRAELYKRLAPIANRWNSALGIKQTFPVSHADFLSQCHENGQNLPTPLLLKYQTNDFNCLHQDLYGDYVFPLQIVILLSQPEVDFTGGEFVITEQRPRMQSKVEVVHFQKGDAVVFAVHNRPVNGTRGVYKVNLRHGVSRVSSGNRYAFGIILHDAMN</sequence>
<dbReference type="AlphaFoldDB" id="A0A1G9DTR3"/>
<proteinExistence type="predicted"/>
<dbReference type="RefSeq" id="WP_091471992.1">
    <property type="nucleotide sequence ID" value="NZ_FNFX01000004.1"/>
</dbReference>